<dbReference type="GO" id="GO:0046872">
    <property type="term" value="F:metal ion binding"/>
    <property type="evidence" value="ECO:0007669"/>
    <property type="project" value="UniProtKB-KW"/>
</dbReference>
<comment type="caution">
    <text evidence="5">The sequence shown here is derived from an EMBL/GenBank/DDBJ whole genome shotgun (WGS) entry which is preliminary data.</text>
</comment>
<evidence type="ECO:0000313" key="5">
    <source>
        <dbReference type="EMBL" id="OAE35482.1"/>
    </source>
</evidence>
<name>A0A176WT78_MARPO</name>
<evidence type="ECO:0008006" key="7">
    <source>
        <dbReference type="Google" id="ProtNLM"/>
    </source>
</evidence>
<dbReference type="GO" id="GO:0051537">
    <property type="term" value="F:2 iron, 2 sulfur cluster binding"/>
    <property type="evidence" value="ECO:0007669"/>
    <property type="project" value="UniProtKB-KW"/>
</dbReference>
<keyword evidence="6" id="KW-1185">Reference proteome</keyword>
<dbReference type="GO" id="GO:0005739">
    <property type="term" value="C:mitochondrion"/>
    <property type="evidence" value="ECO:0007669"/>
    <property type="project" value="TreeGrafter"/>
</dbReference>
<gene>
    <name evidence="5" type="ORF">AXG93_2189s1160</name>
</gene>
<accession>A0A176WT78</accession>
<dbReference type="InterPro" id="IPR001055">
    <property type="entry name" value="Adrenodoxin-like"/>
</dbReference>
<dbReference type="Gene3D" id="3.10.20.30">
    <property type="match status" value="1"/>
</dbReference>
<dbReference type="SUPFAM" id="SSF54292">
    <property type="entry name" value="2Fe-2S ferredoxin-like"/>
    <property type="match status" value="1"/>
</dbReference>
<evidence type="ECO:0000256" key="1">
    <source>
        <dbReference type="ARBA" id="ARBA00022714"/>
    </source>
</evidence>
<evidence type="ECO:0000256" key="3">
    <source>
        <dbReference type="ARBA" id="ARBA00023004"/>
    </source>
</evidence>
<evidence type="ECO:0000313" key="6">
    <source>
        <dbReference type="Proteomes" id="UP000077202"/>
    </source>
</evidence>
<dbReference type="GO" id="GO:0140647">
    <property type="term" value="P:P450-containing electron transport chain"/>
    <property type="evidence" value="ECO:0007669"/>
    <property type="project" value="InterPro"/>
</dbReference>
<evidence type="ECO:0000256" key="2">
    <source>
        <dbReference type="ARBA" id="ARBA00022723"/>
    </source>
</evidence>
<keyword evidence="1" id="KW-0001">2Fe-2S</keyword>
<dbReference type="PANTHER" id="PTHR23426">
    <property type="entry name" value="FERREDOXIN/ADRENODOXIN"/>
    <property type="match status" value="1"/>
</dbReference>
<organism evidence="5 6">
    <name type="scientific">Marchantia polymorpha subsp. ruderalis</name>
    <dbReference type="NCBI Taxonomy" id="1480154"/>
    <lineage>
        <taxon>Eukaryota</taxon>
        <taxon>Viridiplantae</taxon>
        <taxon>Streptophyta</taxon>
        <taxon>Embryophyta</taxon>
        <taxon>Marchantiophyta</taxon>
        <taxon>Marchantiopsida</taxon>
        <taxon>Marchantiidae</taxon>
        <taxon>Marchantiales</taxon>
        <taxon>Marchantiaceae</taxon>
        <taxon>Marchantia</taxon>
    </lineage>
</organism>
<dbReference type="AlphaFoldDB" id="A0A176WT78"/>
<evidence type="ECO:0000256" key="4">
    <source>
        <dbReference type="ARBA" id="ARBA00023014"/>
    </source>
</evidence>
<reference evidence="5" key="1">
    <citation type="submission" date="2016-03" db="EMBL/GenBank/DDBJ databases">
        <title>Mechanisms controlling the formation of the plant cell surface in tip-growing cells are functionally conserved among land plants.</title>
        <authorList>
            <person name="Honkanen S."/>
            <person name="Jones V.A."/>
            <person name="Morieri G."/>
            <person name="Champion C."/>
            <person name="Hetherington A.J."/>
            <person name="Kelly S."/>
            <person name="Saint-Marcoux D."/>
            <person name="Proust H."/>
            <person name="Prescott H."/>
            <person name="Dolan L."/>
        </authorList>
    </citation>
    <scope>NUCLEOTIDE SEQUENCE [LARGE SCALE GENOMIC DNA]</scope>
    <source>
        <tissue evidence="5">Whole gametophyte</tissue>
    </source>
</reference>
<keyword evidence="4" id="KW-0411">Iron-sulfur</keyword>
<dbReference type="EMBL" id="LVLJ01000170">
    <property type="protein sequence ID" value="OAE35482.1"/>
    <property type="molecule type" value="Genomic_DNA"/>
</dbReference>
<dbReference type="InterPro" id="IPR036010">
    <property type="entry name" value="2Fe-2S_ferredoxin-like_sf"/>
</dbReference>
<dbReference type="InterPro" id="IPR012675">
    <property type="entry name" value="Beta-grasp_dom_sf"/>
</dbReference>
<protein>
    <recommendedName>
        <fullName evidence="7">2Fe-2S ferredoxin-type domain-containing protein</fullName>
    </recommendedName>
</protein>
<keyword evidence="2" id="KW-0479">Metal-binding</keyword>
<dbReference type="Proteomes" id="UP000077202">
    <property type="component" value="Unassembled WGS sequence"/>
</dbReference>
<keyword evidence="3" id="KW-0408">Iron</keyword>
<dbReference type="PANTHER" id="PTHR23426:SF35">
    <property type="entry name" value="2FE-2S FERREDOXIN-LIKE SUPERFAMILY PROTEIN"/>
    <property type="match status" value="1"/>
</dbReference>
<proteinExistence type="predicted"/>
<dbReference type="GO" id="GO:0009055">
    <property type="term" value="F:electron transfer activity"/>
    <property type="evidence" value="ECO:0007669"/>
    <property type="project" value="TreeGrafter"/>
</dbReference>
<sequence>MATALRRLVQVRFAHTAVASVSSAIPRSAPKVLESTVRLTAIAEENGSRHAIRGLVGQTLLKTLVRSGLIEGESHRTEDLTQCGAECEVSVAGEWLEKLPPRSEDEMEILEKHQPKGQAVDTHTRLACQIVLDRKLDGPQLVVLMSEMRMVANFSSTGHYDFLITNISRAT</sequence>